<evidence type="ECO:0000313" key="1">
    <source>
        <dbReference type="EMBL" id="VBB06653.1"/>
    </source>
</evidence>
<dbReference type="AlphaFoldDB" id="A0A498R933"/>
<evidence type="ECO:0000313" key="2">
    <source>
        <dbReference type="Proteomes" id="UP000277811"/>
    </source>
</evidence>
<protein>
    <submittedName>
        <fullName evidence="1">Uncharacterized protein</fullName>
    </submittedName>
</protein>
<dbReference type="EMBL" id="UPPP01000066">
    <property type="protein sequence ID" value="VBB06653.1"/>
    <property type="molecule type" value="Genomic_DNA"/>
</dbReference>
<sequence>MDGCAEHAGNHVLQAKVMFLEGIQEWNYANSIQAKVKSYEVDGWKACIDEVYNRFKMKDSGRYQVMFIRYLEAQGGKNHGSFDG</sequence>
<gene>
    <name evidence="1" type="ORF">LUCI_1889</name>
</gene>
<keyword evidence="2" id="KW-1185">Reference proteome</keyword>
<dbReference type="Proteomes" id="UP000277811">
    <property type="component" value="Unassembled WGS sequence"/>
</dbReference>
<proteinExistence type="predicted"/>
<accession>A0A498R933</accession>
<organism evidence="1 2">
    <name type="scientific">Lucifera butyrica</name>
    <dbReference type="NCBI Taxonomy" id="1351585"/>
    <lineage>
        <taxon>Bacteria</taxon>
        <taxon>Bacillati</taxon>
        <taxon>Bacillota</taxon>
        <taxon>Negativicutes</taxon>
        <taxon>Veillonellales</taxon>
        <taxon>Veillonellaceae</taxon>
        <taxon>Lucifera</taxon>
    </lineage>
</organism>
<reference evidence="1 2" key="1">
    <citation type="submission" date="2018-06" db="EMBL/GenBank/DDBJ databases">
        <authorList>
            <person name="Strepis N."/>
        </authorList>
    </citation>
    <scope>NUCLEOTIDE SEQUENCE [LARGE SCALE GENOMIC DNA]</scope>
    <source>
        <strain evidence="1">LUCI</strain>
    </source>
</reference>
<name>A0A498R933_9FIRM</name>
<dbReference type="RefSeq" id="WP_122627592.1">
    <property type="nucleotide sequence ID" value="NZ_UPPP01000066.1"/>
</dbReference>